<dbReference type="PANTHER" id="PTHR36507">
    <property type="entry name" value="BLL1555 PROTEIN"/>
    <property type="match status" value="1"/>
</dbReference>
<dbReference type="KEGG" id="mfz:AOB57_013880"/>
<keyword evidence="4" id="KW-1185">Reference proteome</keyword>
<dbReference type="PROSITE" id="PS51257">
    <property type="entry name" value="PROKAR_LIPOPROTEIN"/>
    <property type="match status" value="1"/>
</dbReference>
<reference evidence="2" key="2">
    <citation type="submission" date="2018-10" db="EMBL/GenBank/DDBJ databases">
        <authorList>
            <person name="Fischer M.A."/>
            <person name="Kern T."/>
            <person name="Deppenmeier U."/>
            <person name="Schmitz R.A."/>
            <person name="Rother M."/>
        </authorList>
    </citation>
    <scope>NUCLEOTIDE SEQUENCE</scope>
    <source>
        <strain evidence="2">E03.2</strain>
    </source>
</reference>
<dbReference type="OrthoDB" id="4392at2157"/>
<reference evidence="3 5" key="3">
    <citation type="journal article" date="2020" name="Biotechnol. Biofuels">
        <title>New insights from the biogas microbiome by comprehensive genome-resolved metagenomics of nearly 1600 species originating from multiple anaerobic digesters.</title>
        <authorList>
            <person name="Campanaro S."/>
            <person name="Treu L."/>
            <person name="Rodriguez-R L.M."/>
            <person name="Kovalovszki A."/>
            <person name="Ziels R.M."/>
            <person name="Maus I."/>
            <person name="Zhu X."/>
            <person name="Kougias P.G."/>
            <person name="Basile A."/>
            <person name="Luo G."/>
            <person name="Schluter A."/>
            <person name="Konstantinidis K.T."/>
            <person name="Angelidaki I."/>
        </authorList>
    </citation>
    <scope>NUCLEOTIDE SEQUENCE [LARGE SCALE GENOMIC DNA]</scope>
    <source>
        <strain evidence="3">AS22ysBPME_46</strain>
    </source>
</reference>
<protein>
    <submittedName>
        <fullName evidence="2">Cell surface lipoprotein</fullName>
    </submittedName>
</protein>
<feature type="compositionally biased region" description="Acidic residues" evidence="1">
    <location>
        <begin position="99"/>
        <end position="110"/>
    </location>
</feature>
<evidence type="ECO:0000313" key="4">
    <source>
        <dbReference type="Proteomes" id="UP000053087"/>
    </source>
</evidence>
<dbReference type="EMBL" id="JAAYQL010000028">
    <property type="protein sequence ID" value="NLK32283.1"/>
    <property type="molecule type" value="Genomic_DNA"/>
</dbReference>
<reference evidence="2 4" key="1">
    <citation type="journal article" date="2016" name="Int. J. Syst. Evol. Microbiol.">
        <title>Methanosarcina flavescens sp. nov., a methanogenic archaeon isolated from a full-scale anaerobic digester.</title>
        <authorList>
            <person name="Kern T."/>
            <person name="Fischer M.A."/>
            <person name="Deppenmeier U."/>
            <person name="Schmitz R.A."/>
            <person name="Rother M."/>
        </authorList>
    </citation>
    <scope>NUCLEOTIDE SEQUENCE [LARGE SCALE GENOMIC DNA]</scope>
    <source>
        <strain evidence="2 4">E03.2</strain>
    </source>
</reference>
<evidence type="ECO:0000313" key="2">
    <source>
        <dbReference type="EMBL" id="AYK16134.1"/>
    </source>
</evidence>
<evidence type="ECO:0000256" key="1">
    <source>
        <dbReference type="SAM" id="MobiDB-lite"/>
    </source>
</evidence>
<accession>A0A660HV42</accession>
<feature type="compositionally biased region" description="Acidic residues" evidence="1">
    <location>
        <begin position="23"/>
        <end position="34"/>
    </location>
</feature>
<organism evidence="2 4">
    <name type="scientific">Methanosarcina flavescens</name>
    <dbReference type="NCBI Taxonomy" id="1715806"/>
    <lineage>
        <taxon>Archaea</taxon>
        <taxon>Methanobacteriati</taxon>
        <taxon>Methanobacteriota</taxon>
        <taxon>Stenosarchaea group</taxon>
        <taxon>Methanomicrobia</taxon>
        <taxon>Methanosarcinales</taxon>
        <taxon>Methanosarcinaceae</taxon>
        <taxon>Methanosarcina</taxon>
    </lineage>
</organism>
<dbReference type="SUPFAM" id="SSF49503">
    <property type="entry name" value="Cupredoxins"/>
    <property type="match status" value="1"/>
</dbReference>
<dbReference type="PANTHER" id="PTHR36507:SF1">
    <property type="entry name" value="BLL1555 PROTEIN"/>
    <property type="match status" value="1"/>
</dbReference>
<dbReference type="GeneID" id="53689210"/>
<name>A0A660HV42_9EURY</name>
<feature type="region of interest" description="Disordered" evidence="1">
    <location>
        <begin position="23"/>
        <end position="70"/>
    </location>
</feature>
<feature type="compositionally biased region" description="Low complexity" evidence="1">
    <location>
        <begin position="111"/>
        <end position="132"/>
    </location>
</feature>
<sequence>MGTNKIILLLIVLSVVISGCLSSEDEENEEEDLEAGGSSGGSQRPRQMTTPLGTQEEMWTAEETETEGETWIAEETETEGEMWTEEEIGTPVETVAQEELETQTETETQEELGTPQETAIPGAGEEAEAGQTEEGRQAGDIQSGGAVPTTHPVRLKDYLMIPPRLEINTGETVIWRNYQESSVLFLTSREYLFEDQRLVYGDTFEYTFDEPGSYNFSVKGYPKMQMTITVK</sequence>
<dbReference type="Proteomes" id="UP000585579">
    <property type="component" value="Unassembled WGS sequence"/>
</dbReference>
<feature type="compositionally biased region" description="Polar residues" evidence="1">
    <location>
        <begin position="44"/>
        <end position="53"/>
    </location>
</feature>
<dbReference type="InterPro" id="IPR008972">
    <property type="entry name" value="Cupredoxin"/>
</dbReference>
<dbReference type="Proteomes" id="UP000053087">
    <property type="component" value="Chromosome"/>
</dbReference>
<gene>
    <name evidence="2" type="ORF">AOB57_013880</name>
    <name evidence="3" type="ORF">GX302_05435</name>
</gene>
<evidence type="ECO:0000313" key="3">
    <source>
        <dbReference type="EMBL" id="NLK32283.1"/>
    </source>
</evidence>
<feature type="compositionally biased region" description="Acidic residues" evidence="1">
    <location>
        <begin position="59"/>
        <end position="70"/>
    </location>
</feature>
<dbReference type="InterPro" id="IPR052721">
    <property type="entry name" value="ET_Amicyanin"/>
</dbReference>
<keyword evidence="2" id="KW-0449">Lipoprotein</keyword>
<evidence type="ECO:0000313" key="5">
    <source>
        <dbReference type="Proteomes" id="UP000585579"/>
    </source>
</evidence>
<dbReference type="RefSeq" id="WP_054298184.1">
    <property type="nucleotide sequence ID" value="NZ_CP032683.1"/>
</dbReference>
<feature type="region of interest" description="Disordered" evidence="1">
    <location>
        <begin position="99"/>
        <end position="149"/>
    </location>
</feature>
<proteinExistence type="predicted"/>
<dbReference type="Gene3D" id="2.60.40.420">
    <property type="entry name" value="Cupredoxins - blue copper proteins"/>
    <property type="match status" value="1"/>
</dbReference>
<dbReference type="AlphaFoldDB" id="A0A660HV42"/>
<dbReference type="EMBL" id="CP032683">
    <property type="protein sequence ID" value="AYK16134.1"/>
    <property type="molecule type" value="Genomic_DNA"/>
</dbReference>